<dbReference type="EMBL" id="CAJJDN010000007">
    <property type="protein sequence ID" value="CAD8053772.1"/>
    <property type="molecule type" value="Genomic_DNA"/>
</dbReference>
<evidence type="ECO:0000313" key="1">
    <source>
        <dbReference type="EMBL" id="CAD8053772.1"/>
    </source>
</evidence>
<gene>
    <name evidence="1" type="ORF">PSON_ATCC_30995.1.T0070559</name>
</gene>
<organism evidence="1 2">
    <name type="scientific">Paramecium sonneborni</name>
    <dbReference type="NCBI Taxonomy" id="65129"/>
    <lineage>
        <taxon>Eukaryota</taxon>
        <taxon>Sar</taxon>
        <taxon>Alveolata</taxon>
        <taxon>Ciliophora</taxon>
        <taxon>Intramacronucleata</taxon>
        <taxon>Oligohymenophorea</taxon>
        <taxon>Peniculida</taxon>
        <taxon>Parameciidae</taxon>
        <taxon>Paramecium</taxon>
    </lineage>
</organism>
<protein>
    <submittedName>
        <fullName evidence="1">Uncharacterized protein</fullName>
    </submittedName>
</protein>
<accession>A0A8S1KLB7</accession>
<keyword evidence="2" id="KW-1185">Reference proteome</keyword>
<name>A0A8S1KLB7_9CILI</name>
<evidence type="ECO:0000313" key="2">
    <source>
        <dbReference type="Proteomes" id="UP000692954"/>
    </source>
</evidence>
<proteinExistence type="predicted"/>
<reference evidence="1" key="1">
    <citation type="submission" date="2021-01" db="EMBL/GenBank/DDBJ databases">
        <authorList>
            <consortium name="Genoscope - CEA"/>
            <person name="William W."/>
        </authorList>
    </citation>
    <scope>NUCLEOTIDE SEQUENCE</scope>
</reference>
<dbReference type="Proteomes" id="UP000692954">
    <property type="component" value="Unassembled WGS sequence"/>
</dbReference>
<dbReference type="AlphaFoldDB" id="A0A8S1KLB7"/>
<comment type="caution">
    <text evidence="1">The sequence shown here is derived from an EMBL/GenBank/DDBJ whole genome shotgun (WGS) entry which is preliminary data.</text>
</comment>
<sequence>MNSGAAQQISIPSEIPNQNLQLLVSNNIHIFPNVAENSNVSNSNGTRTLEEHNTDQAKDILELIYLKNLNNLELRYLKIIQFLLIKQPILNQLLIRSRNHQ</sequence>